<dbReference type="Proteomes" id="UP001476247">
    <property type="component" value="Unassembled WGS sequence"/>
</dbReference>
<protein>
    <submittedName>
        <fullName evidence="1">Ethionine resistance protein</fullName>
    </submittedName>
</protein>
<dbReference type="InterPro" id="IPR052066">
    <property type="entry name" value="Glycosphingolipid_Hydrolases"/>
</dbReference>
<gene>
    <name evidence="1" type="primary">ERC1_1</name>
    <name evidence="1" type="ORF">HPULCUR_008498</name>
</gene>
<keyword evidence="2" id="KW-1185">Reference proteome</keyword>
<dbReference type="PANTHER" id="PTHR31308:SF5">
    <property type="entry name" value="ERGOSTERYL-BETA-GLUCOSIDASE"/>
    <property type="match status" value="1"/>
</dbReference>
<proteinExistence type="predicted"/>
<dbReference type="SUPFAM" id="SSF51445">
    <property type="entry name" value="(Trans)glycosidases"/>
    <property type="match status" value="2"/>
</dbReference>
<feature type="non-terminal residue" evidence="1">
    <location>
        <position position="258"/>
    </location>
</feature>
<name>A0ABP9Y7S6_9FUNG</name>
<dbReference type="InterPro" id="IPR017853">
    <property type="entry name" value="GH"/>
</dbReference>
<evidence type="ECO:0000313" key="2">
    <source>
        <dbReference type="Proteomes" id="UP001476247"/>
    </source>
</evidence>
<evidence type="ECO:0000313" key="1">
    <source>
        <dbReference type="EMBL" id="GAA5803023.1"/>
    </source>
</evidence>
<organism evidence="1 2">
    <name type="scientific">Helicostylum pulchrum</name>
    <dbReference type="NCBI Taxonomy" id="562976"/>
    <lineage>
        <taxon>Eukaryota</taxon>
        <taxon>Fungi</taxon>
        <taxon>Fungi incertae sedis</taxon>
        <taxon>Mucoromycota</taxon>
        <taxon>Mucoromycotina</taxon>
        <taxon>Mucoromycetes</taxon>
        <taxon>Mucorales</taxon>
        <taxon>Mucorineae</taxon>
        <taxon>Mucoraceae</taxon>
        <taxon>Helicostylum</taxon>
    </lineage>
</organism>
<reference evidence="1 2" key="1">
    <citation type="submission" date="2024-04" db="EMBL/GenBank/DDBJ databases">
        <title>genome sequences of Mucor flavus KT1a and Helicostylum pulchrum KT1b strains isolation_sourced from the surface of a dry-aged beef.</title>
        <authorList>
            <person name="Toyotome T."/>
            <person name="Hosono M."/>
            <person name="Torimaru M."/>
            <person name="Fukuda K."/>
            <person name="Mikami N."/>
        </authorList>
    </citation>
    <scope>NUCLEOTIDE SEQUENCE [LARGE SCALE GENOMIC DNA]</scope>
    <source>
        <strain evidence="1 2">KT1b</strain>
    </source>
</reference>
<comment type="caution">
    <text evidence="1">The sequence shown here is derived from an EMBL/GenBank/DDBJ whole genome shotgun (WGS) entry which is preliminary data.</text>
</comment>
<accession>A0ABP9Y7S6</accession>
<dbReference type="PANTHER" id="PTHR31308">
    <property type="match status" value="1"/>
</dbReference>
<dbReference type="EMBL" id="BAABUJ010000025">
    <property type="protein sequence ID" value="GAA5803023.1"/>
    <property type="molecule type" value="Genomic_DNA"/>
</dbReference>
<dbReference type="Gene3D" id="3.20.20.80">
    <property type="entry name" value="Glycosidases"/>
    <property type="match status" value="1"/>
</dbReference>
<sequence length="258" mass="29064">MPKFSGGSGAPGWTFEVAGLNIKHFKETGAAYVHNTNAVPGDPLPMVWPTNYTKLASCTMFTLFFAGDTFAPNRKYEGTSVQQFLNDSFINAYKHLATRLVDLESVLGFEFMNEPHPGYIGLNHLEEFDPIVNLIFGDSPSPLQSFALGDGIPQTVGVYIKSWPFPTKKSYDRVINESKTSVWLNNDCIWKQHGVWKVDQATGKPVLIDSNYFSKHPDTGNRVSFYDDFYVPLVNRYVKAIQSVKQDWYCLVEPLANE</sequence>